<proteinExistence type="predicted"/>
<sequence>MQTENPSNAIVDPQEVQTMVAMDGSIEEELMIPPLNVFSAENLELISSKDDKFSHLMVMNMRILKVILGDMRVTFNALNGQRAKEEEEAKVGDKVIETPAKKRKAKGKGTAKSIPKPTRSSPRLAPQKMDQGGGGLIILSDDS</sequence>
<dbReference type="Gramene" id="ERN05977">
    <property type="protein sequence ID" value="ERN05977"/>
    <property type="gene ID" value="AMTR_s00143p00013640"/>
</dbReference>
<name>W1P7W2_AMBTC</name>
<evidence type="ECO:0000313" key="3">
    <source>
        <dbReference type="Proteomes" id="UP000017836"/>
    </source>
</evidence>
<accession>W1P7W2</accession>
<feature type="region of interest" description="Disordered" evidence="1">
    <location>
        <begin position="98"/>
        <end position="143"/>
    </location>
</feature>
<feature type="non-terminal residue" evidence="2">
    <location>
        <position position="143"/>
    </location>
</feature>
<evidence type="ECO:0000313" key="2">
    <source>
        <dbReference type="EMBL" id="ERN05977.1"/>
    </source>
</evidence>
<reference evidence="3" key="1">
    <citation type="journal article" date="2013" name="Science">
        <title>The Amborella genome and the evolution of flowering plants.</title>
        <authorList>
            <consortium name="Amborella Genome Project"/>
        </authorList>
    </citation>
    <scope>NUCLEOTIDE SEQUENCE [LARGE SCALE GENOMIC DNA]</scope>
</reference>
<organism evidence="2 3">
    <name type="scientific">Amborella trichopoda</name>
    <dbReference type="NCBI Taxonomy" id="13333"/>
    <lineage>
        <taxon>Eukaryota</taxon>
        <taxon>Viridiplantae</taxon>
        <taxon>Streptophyta</taxon>
        <taxon>Embryophyta</taxon>
        <taxon>Tracheophyta</taxon>
        <taxon>Spermatophyta</taxon>
        <taxon>Magnoliopsida</taxon>
        <taxon>Amborellales</taxon>
        <taxon>Amborellaceae</taxon>
        <taxon>Amborella</taxon>
    </lineage>
</organism>
<evidence type="ECO:0000256" key="1">
    <source>
        <dbReference type="SAM" id="MobiDB-lite"/>
    </source>
</evidence>
<dbReference type="HOGENOM" id="CLU_151067_0_0_1"/>
<dbReference type="EMBL" id="KI393946">
    <property type="protein sequence ID" value="ERN05977.1"/>
    <property type="molecule type" value="Genomic_DNA"/>
</dbReference>
<keyword evidence="3" id="KW-1185">Reference proteome</keyword>
<dbReference type="Proteomes" id="UP000017836">
    <property type="component" value="Unassembled WGS sequence"/>
</dbReference>
<gene>
    <name evidence="2" type="ORF">AMTR_s00143p00013640</name>
</gene>
<protein>
    <submittedName>
        <fullName evidence="2">Uncharacterized protein</fullName>
    </submittedName>
</protein>
<dbReference type="AlphaFoldDB" id="W1P7W2"/>